<feature type="region of interest" description="Disordered" evidence="9">
    <location>
        <begin position="558"/>
        <end position="609"/>
    </location>
</feature>
<dbReference type="PROSITE" id="PS51285">
    <property type="entry name" value="AGC_KINASE_CTER"/>
    <property type="match status" value="1"/>
</dbReference>
<keyword evidence="3" id="KW-0808">Transferase</keyword>
<dbReference type="PANTHER" id="PTHR24353">
    <property type="entry name" value="CYCLIC NUCLEOTIDE-DEPENDENT PROTEIN KINASE"/>
    <property type="match status" value="1"/>
</dbReference>
<dbReference type="PROSITE" id="PS00108">
    <property type="entry name" value="PROTEIN_KINASE_ST"/>
    <property type="match status" value="1"/>
</dbReference>
<comment type="caution">
    <text evidence="12">The sequence shown here is derived from an EMBL/GenBank/DDBJ whole genome shotgun (WGS) entry which is preliminary data.</text>
</comment>
<dbReference type="InterPro" id="IPR000961">
    <property type="entry name" value="AGC-kinase_C"/>
</dbReference>
<feature type="compositionally biased region" description="Polar residues" evidence="9">
    <location>
        <begin position="62"/>
        <end position="76"/>
    </location>
</feature>
<keyword evidence="5 12" id="KW-0418">Kinase</keyword>
<evidence type="ECO:0000256" key="6">
    <source>
        <dbReference type="ARBA" id="ARBA00022840"/>
    </source>
</evidence>
<evidence type="ECO:0000256" key="4">
    <source>
        <dbReference type="ARBA" id="ARBA00022741"/>
    </source>
</evidence>
<dbReference type="SUPFAM" id="SSF56112">
    <property type="entry name" value="Protein kinase-like (PK-like)"/>
    <property type="match status" value="1"/>
</dbReference>
<evidence type="ECO:0000259" key="11">
    <source>
        <dbReference type="PROSITE" id="PS51285"/>
    </source>
</evidence>
<dbReference type="GO" id="GO:0005829">
    <property type="term" value="C:cytosol"/>
    <property type="evidence" value="ECO:0007669"/>
    <property type="project" value="TreeGrafter"/>
</dbReference>
<dbReference type="SMART" id="SM00133">
    <property type="entry name" value="S_TK_X"/>
    <property type="match status" value="1"/>
</dbReference>
<evidence type="ECO:0000256" key="9">
    <source>
        <dbReference type="SAM" id="MobiDB-lite"/>
    </source>
</evidence>
<dbReference type="EMBL" id="SDIL01000031">
    <property type="protein sequence ID" value="RXK39441.1"/>
    <property type="molecule type" value="Genomic_DNA"/>
</dbReference>
<dbReference type="PROSITE" id="PS50011">
    <property type="entry name" value="PROTEIN_KINASE_DOM"/>
    <property type="match status" value="1"/>
</dbReference>
<dbReference type="InterPro" id="IPR000719">
    <property type="entry name" value="Prot_kinase_dom"/>
</dbReference>
<evidence type="ECO:0000313" key="13">
    <source>
        <dbReference type="Proteomes" id="UP000289152"/>
    </source>
</evidence>
<comment type="catalytic activity">
    <reaction evidence="8">
        <text>L-seryl-[protein] + ATP = O-phospho-L-seryl-[protein] + ADP + H(+)</text>
        <dbReference type="Rhea" id="RHEA:17989"/>
        <dbReference type="Rhea" id="RHEA-COMP:9863"/>
        <dbReference type="Rhea" id="RHEA-COMP:11604"/>
        <dbReference type="ChEBI" id="CHEBI:15378"/>
        <dbReference type="ChEBI" id="CHEBI:29999"/>
        <dbReference type="ChEBI" id="CHEBI:30616"/>
        <dbReference type="ChEBI" id="CHEBI:83421"/>
        <dbReference type="ChEBI" id="CHEBI:456216"/>
        <dbReference type="EC" id="2.7.11.11"/>
    </reaction>
</comment>
<evidence type="ECO:0000313" key="12">
    <source>
        <dbReference type="EMBL" id="RXK39441.1"/>
    </source>
</evidence>
<dbReference type="PANTHER" id="PTHR24353:SF37">
    <property type="entry name" value="CAMP-DEPENDENT PROTEIN KINASE CATALYTIC SUBUNIT PRKX"/>
    <property type="match status" value="1"/>
</dbReference>
<dbReference type="Gene3D" id="3.30.200.20">
    <property type="entry name" value="Phosphorylase Kinase, domain 1"/>
    <property type="match status" value="2"/>
</dbReference>
<dbReference type="InterPro" id="IPR011009">
    <property type="entry name" value="Kinase-like_dom_sf"/>
</dbReference>
<dbReference type="Proteomes" id="UP000289152">
    <property type="component" value="Unassembled WGS sequence"/>
</dbReference>
<evidence type="ECO:0000256" key="5">
    <source>
        <dbReference type="ARBA" id="ARBA00022777"/>
    </source>
</evidence>
<evidence type="ECO:0000256" key="1">
    <source>
        <dbReference type="ARBA" id="ARBA00012444"/>
    </source>
</evidence>
<dbReference type="AlphaFoldDB" id="A0A4Q1BNJ9"/>
<comment type="catalytic activity">
    <reaction evidence="7">
        <text>L-threonyl-[protein] + ATP = O-phospho-L-threonyl-[protein] + ADP + H(+)</text>
        <dbReference type="Rhea" id="RHEA:46608"/>
        <dbReference type="Rhea" id="RHEA-COMP:11060"/>
        <dbReference type="Rhea" id="RHEA-COMP:11605"/>
        <dbReference type="ChEBI" id="CHEBI:15378"/>
        <dbReference type="ChEBI" id="CHEBI:30013"/>
        <dbReference type="ChEBI" id="CHEBI:30616"/>
        <dbReference type="ChEBI" id="CHEBI:61977"/>
        <dbReference type="ChEBI" id="CHEBI:456216"/>
        <dbReference type="EC" id="2.7.11.11"/>
    </reaction>
</comment>
<evidence type="ECO:0000256" key="2">
    <source>
        <dbReference type="ARBA" id="ARBA00022527"/>
    </source>
</evidence>
<dbReference type="Pfam" id="PF00069">
    <property type="entry name" value="Pkinase"/>
    <property type="match status" value="1"/>
</dbReference>
<feature type="compositionally biased region" description="Low complexity" evidence="9">
    <location>
        <begin position="166"/>
        <end position="187"/>
    </location>
</feature>
<keyword evidence="2" id="KW-0723">Serine/threonine-protein kinase</keyword>
<feature type="region of interest" description="Disordered" evidence="9">
    <location>
        <begin position="31"/>
        <end position="187"/>
    </location>
</feature>
<evidence type="ECO:0000256" key="8">
    <source>
        <dbReference type="ARBA" id="ARBA00047454"/>
    </source>
</evidence>
<feature type="domain" description="AGC-kinase C-terminal" evidence="11">
    <location>
        <begin position="485"/>
        <end position="559"/>
    </location>
</feature>
<dbReference type="OrthoDB" id="63267at2759"/>
<evidence type="ECO:0000256" key="7">
    <source>
        <dbReference type="ARBA" id="ARBA00047292"/>
    </source>
</evidence>
<reference evidence="12 13" key="1">
    <citation type="submission" date="2016-06" db="EMBL/GenBank/DDBJ databases">
        <title>Evolution of pathogenesis and genome organization in the Tremellales.</title>
        <authorList>
            <person name="Cuomo C."/>
            <person name="Litvintseva A."/>
            <person name="Heitman J."/>
            <person name="Chen Y."/>
            <person name="Sun S."/>
            <person name="Springer D."/>
            <person name="Dromer F."/>
            <person name="Young S."/>
            <person name="Zeng Q."/>
            <person name="Chapman S."/>
            <person name="Gujja S."/>
            <person name="Saif S."/>
            <person name="Birren B."/>
        </authorList>
    </citation>
    <scope>NUCLEOTIDE SEQUENCE [LARGE SCALE GENOMIC DNA]</scope>
    <source>
        <strain evidence="12 13">ATCC 28783</strain>
    </source>
</reference>
<dbReference type="VEuPathDB" id="FungiDB:TREMEDRAFT_14150"/>
<feature type="domain" description="Protein kinase" evidence="10">
    <location>
        <begin position="197"/>
        <end position="484"/>
    </location>
</feature>
<keyword evidence="4" id="KW-0547">Nucleotide-binding</keyword>
<dbReference type="GO" id="GO:0005524">
    <property type="term" value="F:ATP binding"/>
    <property type="evidence" value="ECO:0007669"/>
    <property type="project" value="UniProtKB-KW"/>
</dbReference>
<dbReference type="FunFam" id="1.10.510.10:FF:000005">
    <property type="entry name" value="cAMP-dependent protein kinase catalytic subunit alpha"/>
    <property type="match status" value="1"/>
</dbReference>
<evidence type="ECO:0000259" key="10">
    <source>
        <dbReference type="PROSITE" id="PS50011"/>
    </source>
</evidence>
<dbReference type="CDD" id="cd05580">
    <property type="entry name" value="STKc_PKA_like"/>
    <property type="match status" value="1"/>
</dbReference>
<dbReference type="GO" id="GO:0005952">
    <property type="term" value="C:cAMP-dependent protein kinase complex"/>
    <property type="evidence" value="ECO:0007669"/>
    <property type="project" value="TreeGrafter"/>
</dbReference>
<dbReference type="InParanoid" id="A0A4Q1BNJ9"/>
<feature type="compositionally biased region" description="Polar residues" evidence="9">
    <location>
        <begin position="111"/>
        <end position="125"/>
    </location>
</feature>
<accession>A0A4Q1BNJ9</accession>
<feature type="compositionally biased region" description="Basic and acidic residues" evidence="9">
    <location>
        <begin position="87"/>
        <end position="97"/>
    </location>
</feature>
<dbReference type="STRING" id="5217.A0A4Q1BNJ9"/>
<dbReference type="EC" id="2.7.11.11" evidence="1"/>
<organism evidence="12 13">
    <name type="scientific">Tremella mesenterica</name>
    <name type="common">Jelly fungus</name>
    <dbReference type="NCBI Taxonomy" id="5217"/>
    <lineage>
        <taxon>Eukaryota</taxon>
        <taxon>Fungi</taxon>
        <taxon>Dikarya</taxon>
        <taxon>Basidiomycota</taxon>
        <taxon>Agaricomycotina</taxon>
        <taxon>Tremellomycetes</taxon>
        <taxon>Tremellales</taxon>
        <taxon>Tremellaceae</taxon>
        <taxon>Tremella</taxon>
    </lineage>
</organism>
<gene>
    <name evidence="12" type="ORF">M231_03274</name>
</gene>
<evidence type="ECO:0000256" key="3">
    <source>
        <dbReference type="ARBA" id="ARBA00022679"/>
    </source>
</evidence>
<dbReference type="GO" id="GO:0004691">
    <property type="term" value="F:cAMP-dependent protein kinase activity"/>
    <property type="evidence" value="ECO:0007669"/>
    <property type="project" value="UniProtKB-EC"/>
</dbReference>
<dbReference type="Gene3D" id="1.10.510.10">
    <property type="entry name" value="Transferase(Phosphotransferase) domain 1"/>
    <property type="match status" value="1"/>
</dbReference>
<dbReference type="SMART" id="SM00220">
    <property type="entry name" value="S_TKc"/>
    <property type="match status" value="1"/>
</dbReference>
<feature type="compositionally biased region" description="Low complexity" evidence="9">
    <location>
        <begin position="43"/>
        <end position="53"/>
    </location>
</feature>
<name>A0A4Q1BNJ9_TREME</name>
<keyword evidence="13" id="KW-1185">Reference proteome</keyword>
<proteinExistence type="predicted"/>
<sequence>MSPSDAPVQKFKLDPMSLLLPHERAIYSQQQTSTGVQVGGTSHGHSYSTTSTSHGHEVQDQHVGSSTQFELNSGQTRHLHPNPYPDPSRHNIGDHSHSNLSSGHTGHHHPSNQTLPLSPPSSHISTPPLWDHPRSSSHLHPHPHESHHTQTQTQSRSHTHSHSHISHSTPTPHYPPHSSLNSPSASASHTRAKLEDWEIVETLGTGTFGRVLLVRQRPSYRPTSYHPIFPHLYQSHSPLSPSPSSTQSADGQLPHFAMKVLRKSEIVRLKQVEHINSERSILSLVRHPFLVELHSTYQDSLNVYMLLSYIPGGELFSHLRRAGRFSPDVTRFYLASIILAIDYLHTRNIIYRDLKPENLLLDRKGYLRIADFGFAKIIEDRTYTLCGTPEYLAPEIVLSQGHGKAVDWWALGILAFEMLVGYPPFFDDHPLGIYEKILKNQVFFPNHVDPWGRHLIKGLLTQDRSKRLGNLKGGAGDVMGHAWFSGVDWGSLERKEISAPIVPRLASMGDSQNFQRYTPPVPEELPGIFGEHYDPTYDPFASIFADFSFPSSPPNVMGHTGMGSVESTSMGGLGSVGMRPSDSGGSLGSGYEMRPSDSGGSLASGYELRPSVSGGFGGSGYGMKSSESVGSLKGFSLGSKGGSPSKGEM</sequence>
<dbReference type="InterPro" id="IPR008271">
    <property type="entry name" value="Ser/Thr_kinase_AS"/>
</dbReference>
<protein>
    <recommendedName>
        <fullName evidence="1">cAMP-dependent protein kinase</fullName>
        <ecNumber evidence="1">2.7.11.11</ecNumber>
    </recommendedName>
</protein>
<feature type="region of interest" description="Disordered" evidence="9">
    <location>
        <begin position="627"/>
        <end position="649"/>
    </location>
</feature>
<keyword evidence="6" id="KW-0067">ATP-binding</keyword>